<keyword evidence="4" id="KW-1185">Reference proteome</keyword>
<dbReference type="EMBL" id="BMNA01000002">
    <property type="protein sequence ID" value="GGL90806.1"/>
    <property type="molecule type" value="Genomic_DNA"/>
</dbReference>
<keyword evidence="2" id="KW-0812">Transmembrane</keyword>
<evidence type="ECO:0000256" key="2">
    <source>
        <dbReference type="SAM" id="Phobius"/>
    </source>
</evidence>
<keyword evidence="2" id="KW-0472">Membrane</keyword>
<evidence type="ECO:0000313" key="3">
    <source>
        <dbReference type="EMBL" id="GGL90806.1"/>
    </source>
</evidence>
<feature type="compositionally biased region" description="Low complexity" evidence="1">
    <location>
        <begin position="292"/>
        <end position="305"/>
    </location>
</feature>
<dbReference type="RefSeq" id="WP_188940259.1">
    <property type="nucleotide sequence ID" value="NZ_BMNA01000002.1"/>
</dbReference>
<feature type="transmembrane region" description="Helical" evidence="2">
    <location>
        <begin position="183"/>
        <end position="202"/>
    </location>
</feature>
<feature type="transmembrane region" description="Helical" evidence="2">
    <location>
        <begin position="266"/>
        <end position="285"/>
    </location>
</feature>
<name>A0A917SNI7_9ACTN</name>
<reference evidence="3" key="1">
    <citation type="journal article" date="2014" name="Int. J. Syst. Evol. Microbiol.">
        <title>Complete genome sequence of Corynebacterium casei LMG S-19264T (=DSM 44701T), isolated from a smear-ripened cheese.</title>
        <authorList>
            <consortium name="US DOE Joint Genome Institute (JGI-PGF)"/>
            <person name="Walter F."/>
            <person name="Albersmeier A."/>
            <person name="Kalinowski J."/>
            <person name="Ruckert C."/>
        </authorList>
    </citation>
    <scope>NUCLEOTIDE SEQUENCE</scope>
    <source>
        <strain evidence="3">CGMCC 4.7308</strain>
    </source>
</reference>
<evidence type="ECO:0000313" key="4">
    <source>
        <dbReference type="Proteomes" id="UP000655208"/>
    </source>
</evidence>
<sequence length="385" mass="40255">MAFLLILLDVIVLRPVRAVRTLLTPRTPRDRRIATLQTARAWLGVASLVVVLINGQGDAHYGTVVRSLAGAPAVKALIAFCAFVVAGLVLIISGPRGHRAVLAWRSMRPALVAVGVVAIPALLFLAAAWRLDLFTGHVTGRTGFLFAVFLLTALPLVPAVVAAVYFGVRNSFMATDVHPEMPAVVGLVVGAITVGQSTGSIVSASGTLERRLGWLALGGGIVVLALAAWELWTLESLHRRTVGPSARSLWRSPPAPIPVSGVMSRGLLGFAVLPLAVVLLGPVVVSNHRSSAPASASEASAPARSTGRPSLGTATRVPVTHSASTAAQPRRPVTSVAAEPRGERRRRRSPHGLGGAWWRPSPTESDAGAAVHDDAARRGAGLRQD</sequence>
<feature type="transmembrane region" description="Helical" evidence="2">
    <location>
        <begin position="73"/>
        <end position="92"/>
    </location>
</feature>
<keyword evidence="2" id="KW-1133">Transmembrane helix</keyword>
<feature type="transmembrane region" description="Helical" evidence="2">
    <location>
        <begin position="34"/>
        <end position="53"/>
    </location>
</feature>
<accession>A0A917SNI7</accession>
<gene>
    <name evidence="3" type="ORF">GCM10011594_08040</name>
</gene>
<organism evidence="3 4">
    <name type="scientific">Nakamurella endophytica</name>
    <dbReference type="NCBI Taxonomy" id="1748367"/>
    <lineage>
        <taxon>Bacteria</taxon>
        <taxon>Bacillati</taxon>
        <taxon>Actinomycetota</taxon>
        <taxon>Actinomycetes</taxon>
        <taxon>Nakamurellales</taxon>
        <taxon>Nakamurellaceae</taxon>
        <taxon>Nakamurella</taxon>
    </lineage>
</organism>
<feature type="transmembrane region" description="Helical" evidence="2">
    <location>
        <begin position="143"/>
        <end position="168"/>
    </location>
</feature>
<proteinExistence type="predicted"/>
<feature type="transmembrane region" description="Helical" evidence="2">
    <location>
        <begin position="112"/>
        <end position="131"/>
    </location>
</feature>
<reference evidence="3" key="2">
    <citation type="submission" date="2020-09" db="EMBL/GenBank/DDBJ databases">
        <authorList>
            <person name="Sun Q."/>
            <person name="Zhou Y."/>
        </authorList>
    </citation>
    <scope>NUCLEOTIDE SEQUENCE</scope>
    <source>
        <strain evidence="3">CGMCC 4.7308</strain>
    </source>
</reference>
<evidence type="ECO:0000256" key="1">
    <source>
        <dbReference type="SAM" id="MobiDB-lite"/>
    </source>
</evidence>
<protein>
    <submittedName>
        <fullName evidence="3">Uncharacterized protein</fullName>
    </submittedName>
</protein>
<dbReference type="Proteomes" id="UP000655208">
    <property type="component" value="Unassembled WGS sequence"/>
</dbReference>
<comment type="caution">
    <text evidence="3">The sequence shown here is derived from an EMBL/GenBank/DDBJ whole genome shotgun (WGS) entry which is preliminary data.</text>
</comment>
<feature type="transmembrane region" description="Helical" evidence="2">
    <location>
        <begin position="214"/>
        <end position="232"/>
    </location>
</feature>
<dbReference type="AlphaFoldDB" id="A0A917SNI7"/>
<feature type="region of interest" description="Disordered" evidence="1">
    <location>
        <begin position="292"/>
        <end position="385"/>
    </location>
</feature>